<accession>A0ABW3H9H4</accession>
<comment type="similarity">
    <text evidence="1">Belongs to the sigma-70 factor family. ECF subfamily.</text>
</comment>
<dbReference type="InterPro" id="IPR007627">
    <property type="entry name" value="RNA_pol_sigma70_r2"/>
</dbReference>
<dbReference type="Gene3D" id="1.10.10.10">
    <property type="entry name" value="Winged helix-like DNA-binding domain superfamily/Winged helix DNA-binding domain"/>
    <property type="match status" value="1"/>
</dbReference>
<evidence type="ECO:0000256" key="5">
    <source>
        <dbReference type="ARBA" id="ARBA00023163"/>
    </source>
</evidence>
<gene>
    <name evidence="8" type="ORF">ACFQ1E_14015</name>
</gene>
<evidence type="ECO:0000259" key="7">
    <source>
        <dbReference type="Pfam" id="PF08281"/>
    </source>
</evidence>
<dbReference type="InterPro" id="IPR039425">
    <property type="entry name" value="RNA_pol_sigma-70-like"/>
</dbReference>
<evidence type="ECO:0000256" key="4">
    <source>
        <dbReference type="ARBA" id="ARBA00023125"/>
    </source>
</evidence>
<keyword evidence="3" id="KW-0731">Sigma factor</keyword>
<dbReference type="Pfam" id="PF04542">
    <property type="entry name" value="Sigma70_r2"/>
    <property type="match status" value="1"/>
</dbReference>
<name>A0ABW3H9H4_9SPHN</name>
<evidence type="ECO:0000256" key="1">
    <source>
        <dbReference type="ARBA" id="ARBA00010641"/>
    </source>
</evidence>
<dbReference type="InterPro" id="IPR013325">
    <property type="entry name" value="RNA_pol_sigma_r2"/>
</dbReference>
<feature type="domain" description="RNA polymerase sigma-70 region 2" evidence="6">
    <location>
        <begin position="56"/>
        <end position="114"/>
    </location>
</feature>
<dbReference type="InterPro" id="IPR036388">
    <property type="entry name" value="WH-like_DNA-bd_sf"/>
</dbReference>
<evidence type="ECO:0000259" key="6">
    <source>
        <dbReference type="Pfam" id="PF04542"/>
    </source>
</evidence>
<evidence type="ECO:0000313" key="8">
    <source>
        <dbReference type="EMBL" id="MFD0947462.1"/>
    </source>
</evidence>
<dbReference type="Pfam" id="PF08281">
    <property type="entry name" value="Sigma70_r4_2"/>
    <property type="match status" value="1"/>
</dbReference>
<dbReference type="Gene3D" id="1.10.1740.10">
    <property type="match status" value="1"/>
</dbReference>
<evidence type="ECO:0000256" key="2">
    <source>
        <dbReference type="ARBA" id="ARBA00023015"/>
    </source>
</evidence>
<dbReference type="NCBIfam" id="TIGR02937">
    <property type="entry name" value="sigma70-ECF"/>
    <property type="match status" value="1"/>
</dbReference>
<keyword evidence="2" id="KW-0805">Transcription regulation</keyword>
<dbReference type="EMBL" id="JBHTJG010000007">
    <property type="protein sequence ID" value="MFD0947462.1"/>
    <property type="molecule type" value="Genomic_DNA"/>
</dbReference>
<dbReference type="InterPro" id="IPR013324">
    <property type="entry name" value="RNA_pol_sigma_r3/r4-like"/>
</dbReference>
<keyword evidence="9" id="KW-1185">Reference proteome</keyword>
<dbReference type="SUPFAM" id="SSF88946">
    <property type="entry name" value="Sigma2 domain of RNA polymerase sigma factors"/>
    <property type="match status" value="1"/>
</dbReference>
<dbReference type="SUPFAM" id="SSF88659">
    <property type="entry name" value="Sigma3 and sigma4 domains of RNA polymerase sigma factors"/>
    <property type="match status" value="1"/>
</dbReference>
<dbReference type="PANTHER" id="PTHR43133">
    <property type="entry name" value="RNA POLYMERASE ECF-TYPE SIGMA FACTO"/>
    <property type="match status" value="1"/>
</dbReference>
<feature type="domain" description="RNA polymerase sigma factor 70 region 4 type 2" evidence="7">
    <location>
        <begin position="146"/>
        <end position="196"/>
    </location>
</feature>
<comment type="caution">
    <text evidence="8">The sequence shown here is derived from an EMBL/GenBank/DDBJ whole genome shotgun (WGS) entry which is preliminary data.</text>
</comment>
<proteinExistence type="inferred from homology"/>
<dbReference type="InterPro" id="IPR014284">
    <property type="entry name" value="RNA_pol_sigma-70_dom"/>
</dbReference>
<reference evidence="9" key="1">
    <citation type="journal article" date="2019" name="Int. J. Syst. Evol. Microbiol.">
        <title>The Global Catalogue of Microorganisms (GCM) 10K type strain sequencing project: providing services to taxonomists for standard genome sequencing and annotation.</title>
        <authorList>
            <consortium name="The Broad Institute Genomics Platform"/>
            <consortium name="The Broad Institute Genome Sequencing Center for Infectious Disease"/>
            <person name="Wu L."/>
            <person name="Ma J."/>
        </authorList>
    </citation>
    <scope>NUCLEOTIDE SEQUENCE [LARGE SCALE GENOMIC DNA]</scope>
    <source>
        <strain evidence="9">CCUG 62982</strain>
    </source>
</reference>
<dbReference type="PANTHER" id="PTHR43133:SF8">
    <property type="entry name" value="RNA POLYMERASE SIGMA FACTOR HI_1459-RELATED"/>
    <property type="match status" value="1"/>
</dbReference>
<evidence type="ECO:0000313" key="9">
    <source>
        <dbReference type="Proteomes" id="UP001596977"/>
    </source>
</evidence>
<protein>
    <submittedName>
        <fullName evidence="8">RNA polymerase sigma factor</fullName>
    </submittedName>
</protein>
<dbReference type="Proteomes" id="UP001596977">
    <property type="component" value="Unassembled WGS sequence"/>
</dbReference>
<evidence type="ECO:0000256" key="3">
    <source>
        <dbReference type="ARBA" id="ARBA00023082"/>
    </source>
</evidence>
<sequence length="221" mass="23992">MLETIAKSGAAPVVAPNSNDRGPCVFVTDTAAGEDAAPAAALRLIRAELANGYARYRAIAAKRLRDGNAADDVVQAFALKALERAGQLRDPQAVHGWLRRLFETTLIDFCRRRTTRGQREVAFDLDHHDRADETIADLAPDPSKTVIATLAQLKPEYADTIYRLDLLDQPKQAVADQLGITVNNLAVRAHRARRALRDALEAMPISGIATGRAPAFAQAYA</sequence>
<keyword evidence="5" id="KW-0804">Transcription</keyword>
<dbReference type="InterPro" id="IPR013249">
    <property type="entry name" value="RNA_pol_sigma70_r4_t2"/>
</dbReference>
<organism evidence="8 9">
    <name type="scientific">Sphingomonas canadensis</name>
    <dbReference type="NCBI Taxonomy" id="1219257"/>
    <lineage>
        <taxon>Bacteria</taxon>
        <taxon>Pseudomonadati</taxon>
        <taxon>Pseudomonadota</taxon>
        <taxon>Alphaproteobacteria</taxon>
        <taxon>Sphingomonadales</taxon>
        <taxon>Sphingomonadaceae</taxon>
        <taxon>Sphingomonas</taxon>
    </lineage>
</organism>
<keyword evidence="4" id="KW-0238">DNA-binding</keyword>
<dbReference type="RefSeq" id="WP_264945276.1">
    <property type="nucleotide sequence ID" value="NZ_JAPDRA010000007.1"/>
</dbReference>